<evidence type="ECO:0000259" key="16">
    <source>
        <dbReference type="PROSITE" id="PS50885"/>
    </source>
</evidence>
<feature type="domain" description="HAMP" evidence="16">
    <location>
        <begin position="193"/>
        <end position="245"/>
    </location>
</feature>
<dbReference type="CDD" id="cd00082">
    <property type="entry name" value="HisKA"/>
    <property type="match status" value="1"/>
</dbReference>
<dbReference type="SMART" id="SM00388">
    <property type="entry name" value="HisKA"/>
    <property type="match status" value="1"/>
</dbReference>
<accession>A0AAE3A651</accession>
<dbReference type="InterPro" id="IPR003660">
    <property type="entry name" value="HAMP_dom"/>
</dbReference>
<keyword evidence="5" id="KW-0597">Phosphoprotein</keyword>
<evidence type="ECO:0000256" key="4">
    <source>
        <dbReference type="ARBA" id="ARBA00022475"/>
    </source>
</evidence>
<gene>
    <name evidence="17" type="ORF">LKD36_02085</name>
</gene>
<evidence type="ECO:0000256" key="9">
    <source>
        <dbReference type="ARBA" id="ARBA00022777"/>
    </source>
</evidence>
<dbReference type="PANTHER" id="PTHR45528">
    <property type="entry name" value="SENSOR HISTIDINE KINASE CPXA"/>
    <property type="match status" value="1"/>
</dbReference>
<proteinExistence type="predicted"/>
<dbReference type="SUPFAM" id="SSF55874">
    <property type="entry name" value="ATPase domain of HSP90 chaperone/DNA topoisomerase II/histidine kinase"/>
    <property type="match status" value="1"/>
</dbReference>
<dbReference type="InterPro" id="IPR005467">
    <property type="entry name" value="His_kinase_dom"/>
</dbReference>
<dbReference type="RefSeq" id="WP_308458467.1">
    <property type="nucleotide sequence ID" value="NZ_JAJEPS010000001.1"/>
</dbReference>
<dbReference type="PANTHER" id="PTHR45528:SF1">
    <property type="entry name" value="SENSOR HISTIDINE KINASE CPXA"/>
    <property type="match status" value="1"/>
</dbReference>
<keyword evidence="4" id="KW-1003">Cell membrane</keyword>
<evidence type="ECO:0000313" key="17">
    <source>
        <dbReference type="EMBL" id="MCC2124963.1"/>
    </source>
</evidence>
<evidence type="ECO:0000256" key="8">
    <source>
        <dbReference type="ARBA" id="ARBA00022741"/>
    </source>
</evidence>
<evidence type="ECO:0000256" key="13">
    <source>
        <dbReference type="ARBA" id="ARBA00023136"/>
    </source>
</evidence>
<feature type="domain" description="Histidine kinase" evidence="15">
    <location>
        <begin position="260"/>
        <end position="459"/>
    </location>
</feature>
<comment type="subcellular location">
    <subcellularLocation>
        <location evidence="2">Cell membrane</location>
        <topology evidence="2">Multi-pass membrane protein</topology>
    </subcellularLocation>
</comment>
<comment type="catalytic activity">
    <reaction evidence="1">
        <text>ATP + protein L-histidine = ADP + protein N-phospho-L-histidine.</text>
        <dbReference type="EC" id="2.7.13.3"/>
    </reaction>
</comment>
<evidence type="ECO:0000256" key="7">
    <source>
        <dbReference type="ARBA" id="ARBA00022692"/>
    </source>
</evidence>
<sequence>MSIRKNRWWSRLTMELIALSGIALLTAILVSRAVGTAAIQWAVTEAYSGTKYEDKTEEVLKDLDQFIVKNKVTEQNIELLVAWVQRQRDVYVTFYRDIDPILGPYMAPDSPETDSWDDDDALYMEGEAENPDEIDSAELYPTSNYHDVMLYDGTVIKVDMEVYLDVDNLYWVDIAEYGSGAIVFILLLFALIHRKIRYVNQLEQDLKVLGGGNLEYPITIKGRDELTSLAIGIESLKNGILEEQQMKAEAEKANMELVTAMSHDLRTPLTSLIGYLELLNMHRYEDEEQLKKYLEYCRKKAFQMKKVSDRLFEYFLVYGREEKGLQLQKIPSVELAEDLCNGQFFDWQDHGGTIECQIEELKGIVQVDSEYMQRVMDNLISNLKKYGDPVYPLRIEASEQPDMLHIQVTNHIRDRKDHLESTQIGLKTCRKIMENHGGNFTWKQENNEFMITITLPLVKA</sequence>
<organism evidence="17 18">
    <name type="scientific">Hominiventricola filiformis</name>
    <dbReference type="NCBI Taxonomy" id="2885352"/>
    <lineage>
        <taxon>Bacteria</taxon>
        <taxon>Bacillati</taxon>
        <taxon>Bacillota</taxon>
        <taxon>Clostridia</taxon>
        <taxon>Lachnospirales</taxon>
        <taxon>Lachnospiraceae</taxon>
        <taxon>Hominiventricola</taxon>
    </lineage>
</organism>
<dbReference type="EMBL" id="JAJEPS010000001">
    <property type="protein sequence ID" value="MCC2124963.1"/>
    <property type="molecule type" value="Genomic_DNA"/>
</dbReference>
<keyword evidence="6" id="KW-0808">Transferase</keyword>
<evidence type="ECO:0000256" key="5">
    <source>
        <dbReference type="ARBA" id="ARBA00022553"/>
    </source>
</evidence>
<protein>
    <recommendedName>
        <fullName evidence="3">histidine kinase</fullName>
        <ecNumber evidence="3">2.7.13.3</ecNumber>
    </recommendedName>
</protein>
<dbReference type="EC" id="2.7.13.3" evidence="3"/>
<keyword evidence="8" id="KW-0547">Nucleotide-binding</keyword>
<keyword evidence="12" id="KW-0902">Two-component regulatory system</keyword>
<dbReference type="Gene3D" id="1.10.287.130">
    <property type="match status" value="1"/>
</dbReference>
<dbReference type="SUPFAM" id="SSF47384">
    <property type="entry name" value="Homodimeric domain of signal transducing histidine kinase"/>
    <property type="match status" value="1"/>
</dbReference>
<evidence type="ECO:0000256" key="14">
    <source>
        <dbReference type="SAM" id="Phobius"/>
    </source>
</evidence>
<keyword evidence="11 14" id="KW-1133">Transmembrane helix</keyword>
<dbReference type="Proteomes" id="UP001198220">
    <property type="component" value="Unassembled WGS sequence"/>
</dbReference>
<dbReference type="GO" id="GO:0005886">
    <property type="term" value="C:plasma membrane"/>
    <property type="evidence" value="ECO:0007669"/>
    <property type="project" value="UniProtKB-SubCell"/>
</dbReference>
<keyword evidence="7 14" id="KW-0812">Transmembrane</keyword>
<dbReference type="Pfam" id="PF14501">
    <property type="entry name" value="HATPase_c_5"/>
    <property type="match status" value="1"/>
</dbReference>
<dbReference type="InterPro" id="IPR050398">
    <property type="entry name" value="HssS/ArlS-like"/>
</dbReference>
<comment type="caution">
    <text evidence="17">The sequence shown here is derived from an EMBL/GenBank/DDBJ whole genome shotgun (WGS) entry which is preliminary data.</text>
</comment>
<dbReference type="InterPro" id="IPR032834">
    <property type="entry name" value="NatK-like_C"/>
</dbReference>
<keyword evidence="13 14" id="KW-0472">Membrane</keyword>
<dbReference type="PROSITE" id="PS50885">
    <property type="entry name" value="HAMP"/>
    <property type="match status" value="1"/>
</dbReference>
<evidence type="ECO:0000256" key="2">
    <source>
        <dbReference type="ARBA" id="ARBA00004651"/>
    </source>
</evidence>
<evidence type="ECO:0000259" key="15">
    <source>
        <dbReference type="PROSITE" id="PS50109"/>
    </source>
</evidence>
<keyword evidence="18" id="KW-1185">Reference proteome</keyword>
<keyword evidence="9 17" id="KW-0418">Kinase</keyword>
<dbReference type="GO" id="GO:0005524">
    <property type="term" value="F:ATP binding"/>
    <property type="evidence" value="ECO:0007669"/>
    <property type="project" value="UniProtKB-KW"/>
</dbReference>
<evidence type="ECO:0000313" key="18">
    <source>
        <dbReference type="Proteomes" id="UP001198220"/>
    </source>
</evidence>
<evidence type="ECO:0000256" key="3">
    <source>
        <dbReference type="ARBA" id="ARBA00012438"/>
    </source>
</evidence>
<evidence type="ECO:0000256" key="12">
    <source>
        <dbReference type="ARBA" id="ARBA00023012"/>
    </source>
</evidence>
<dbReference type="PROSITE" id="PS50109">
    <property type="entry name" value="HIS_KIN"/>
    <property type="match status" value="1"/>
</dbReference>
<dbReference type="GO" id="GO:0000155">
    <property type="term" value="F:phosphorelay sensor kinase activity"/>
    <property type="evidence" value="ECO:0007669"/>
    <property type="project" value="InterPro"/>
</dbReference>
<dbReference type="InterPro" id="IPR003661">
    <property type="entry name" value="HisK_dim/P_dom"/>
</dbReference>
<feature type="transmembrane region" description="Helical" evidence="14">
    <location>
        <begin position="169"/>
        <end position="192"/>
    </location>
</feature>
<evidence type="ECO:0000256" key="10">
    <source>
        <dbReference type="ARBA" id="ARBA00022840"/>
    </source>
</evidence>
<evidence type="ECO:0000256" key="11">
    <source>
        <dbReference type="ARBA" id="ARBA00022989"/>
    </source>
</evidence>
<dbReference type="Gene3D" id="3.30.565.10">
    <property type="entry name" value="Histidine kinase-like ATPase, C-terminal domain"/>
    <property type="match status" value="1"/>
</dbReference>
<evidence type="ECO:0000256" key="1">
    <source>
        <dbReference type="ARBA" id="ARBA00000085"/>
    </source>
</evidence>
<reference evidence="17 18" key="1">
    <citation type="submission" date="2021-10" db="EMBL/GenBank/DDBJ databases">
        <title>Anaerobic single-cell dispensing facilitates the cultivation of human gut bacteria.</title>
        <authorList>
            <person name="Afrizal A."/>
        </authorList>
    </citation>
    <scope>NUCLEOTIDE SEQUENCE [LARGE SCALE GENOMIC DNA]</scope>
    <source>
        <strain evidence="17 18">CLA-AA-H276</strain>
    </source>
</reference>
<dbReference type="Pfam" id="PF00512">
    <property type="entry name" value="HisKA"/>
    <property type="match status" value="1"/>
</dbReference>
<name>A0AAE3A651_9FIRM</name>
<evidence type="ECO:0000256" key="6">
    <source>
        <dbReference type="ARBA" id="ARBA00022679"/>
    </source>
</evidence>
<dbReference type="InterPro" id="IPR036097">
    <property type="entry name" value="HisK_dim/P_sf"/>
</dbReference>
<keyword evidence="10" id="KW-0067">ATP-binding</keyword>
<dbReference type="AlphaFoldDB" id="A0AAE3A651"/>
<dbReference type="InterPro" id="IPR036890">
    <property type="entry name" value="HATPase_C_sf"/>
</dbReference>